<gene>
    <name evidence="12" type="primary">LOC113492406</name>
</gene>
<dbReference type="PROSITE" id="PS50267">
    <property type="entry name" value="NA_NEUROTRAN_SYMP_3"/>
    <property type="match status" value="1"/>
</dbReference>
<sequence length="597" mass="68214">MHDSNDSNEYDSRKLYLMEMLTQTLGINTMLYIPHIAVAWGAAGNAISLVLIYISIGIPLLYMENVVGQFTGRDCLEVWYARSCLSHFGYFHICWQALYLIYLHTLNSLLLHYLIISFENPIPYYACGRWSKSNCGILSHNYSVNQECLKIKPPLPYCTKLYETFPEYQYYRFFILGHDKTSYFLAWRVSVASAVLSVFLFLCCIKRRYCLKWLLLFFSLFPVVARVIFMIGSMLQKGLVVKYEEAVDADFTVFSQRFSLSNAISEVLYSLKVGTGLSFGTASRTSFRAPCYSNSVIVVIITAAVIVLGIFSNVMMVCPYAFQYSVTPAVFMGYPLANIFEKMPRLIHMYEFSSLWLVLAYSFIAISSIGLSICILSSFIKLFGKRFLTIAQYSGLFSFVIAFSLYIVTTPLLGTMSRFVLVDIRRATNVLMLFMVMMENFVFVHWYGLGKFSEDIHFMQGVPPKATIKICWLLLAVVLAYVFISQFIELFSERNETLGSTVGFCILVMNIAGALTISTVKLLIGVYKKTFRELLRLDPTWGPKTVILQRSRAMFTAQAMTKEYIYRQYHLQAGILMRQKRSNVRNDKSGWPAVAQA</sequence>
<keyword evidence="6 10" id="KW-1133">Transmembrane helix</keyword>
<dbReference type="PRINTS" id="PR00176">
    <property type="entry name" value="NANEUSMPORT"/>
</dbReference>
<reference evidence="12" key="1">
    <citation type="submission" date="2025-08" db="UniProtKB">
        <authorList>
            <consortium name="RefSeq"/>
        </authorList>
    </citation>
    <scope>IDENTIFICATION</scope>
</reference>
<feature type="transmembrane region" description="Helical" evidence="10">
    <location>
        <begin position="214"/>
        <end position="235"/>
    </location>
</feature>
<organism evidence="11 12">
    <name type="scientific">Trichoplusia ni</name>
    <name type="common">Cabbage looper</name>
    <dbReference type="NCBI Taxonomy" id="7111"/>
    <lineage>
        <taxon>Eukaryota</taxon>
        <taxon>Metazoa</taxon>
        <taxon>Ecdysozoa</taxon>
        <taxon>Arthropoda</taxon>
        <taxon>Hexapoda</taxon>
        <taxon>Insecta</taxon>
        <taxon>Pterygota</taxon>
        <taxon>Neoptera</taxon>
        <taxon>Endopterygota</taxon>
        <taxon>Lepidoptera</taxon>
        <taxon>Glossata</taxon>
        <taxon>Ditrysia</taxon>
        <taxon>Noctuoidea</taxon>
        <taxon>Noctuidae</taxon>
        <taxon>Plusiinae</taxon>
        <taxon>Trichoplusia</taxon>
    </lineage>
</organism>
<feature type="transmembrane region" description="Helical" evidence="10">
    <location>
        <begin position="428"/>
        <end position="449"/>
    </location>
</feature>
<feature type="disulfide bond" evidence="9">
    <location>
        <begin position="127"/>
        <end position="135"/>
    </location>
</feature>
<keyword evidence="3" id="KW-0813">Transport</keyword>
<evidence type="ECO:0000256" key="9">
    <source>
        <dbReference type="PIRSR" id="PIRSR600175-2"/>
    </source>
</evidence>
<dbReference type="GO" id="GO:0089718">
    <property type="term" value="P:amino acid import across plasma membrane"/>
    <property type="evidence" value="ECO:0007669"/>
    <property type="project" value="TreeGrafter"/>
</dbReference>
<feature type="transmembrane region" description="Helical" evidence="10">
    <location>
        <begin position="97"/>
        <end position="116"/>
    </location>
</feature>
<feature type="transmembrane region" description="Helical" evidence="10">
    <location>
        <begin position="500"/>
        <end position="527"/>
    </location>
</feature>
<dbReference type="AlphaFoldDB" id="A0A7E5VBL2"/>
<keyword evidence="7 10" id="KW-0472">Membrane</keyword>
<proteinExistence type="inferred from homology"/>
<keyword evidence="4 10" id="KW-0812">Transmembrane</keyword>
<keyword evidence="5" id="KW-0769">Symport</keyword>
<evidence type="ECO:0000256" key="3">
    <source>
        <dbReference type="ARBA" id="ARBA00022448"/>
    </source>
</evidence>
<dbReference type="Pfam" id="PF00209">
    <property type="entry name" value="SNF"/>
    <property type="match status" value="1"/>
</dbReference>
<feature type="transmembrane region" description="Helical" evidence="10">
    <location>
        <begin position="46"/>
        <end position="63"/>
    </location>
</feature>
<dbReference type="GeneID" id="113492406"/>
<feature type="transmembrane region" description="Helical" evidence="10">
    <location>
        <begin position="356"/>
        <end position="380"/>
    </location>
</feature>
<dbReference type="KEGG" id="tnl:113492406"/>
<feature type="transmembrane region" description="Helical" evidence="10">
    <location>
        <begin position="183"/>
        <end position="202"/>
    </location>
</feature>
<dbReference type="SUPFAM" id="SSF161070">
    <property type="entry name" value="SNF-like"/>
    <property type="match status" value="1"/>
</dbReference>
<dbReference type="PANTHER" id="PTHR11616">
    <property type="entry name" value="SODIUM/CHLORIDE DEPENDENT TRANSPORTER"/>
    <property type="match status" value="1"/>
</dbReference>
<dbReference type="PANTHER" id="PTHR11616:SF241">
    <property type="entry name" value="SODIUM- AND CHLORIDE-DEPENDENT GLYCINE TRANSPORTER 2"/>
    <property type="match status" value="1"/>
</dbReference>
<dbReference type="InterPro" id="IPR037272">
    <property type="entry name" value="SNS_sf"/>
</dbReference>
<comment type="similarity">
    <text evidence="2">Belongs to the sodium:neurotransmitter symporter (SNF) (TC 2.A.22) family.</text>
</comment>
<evidence type="ECO:0000256" key="5">
    <source>
        <dbReference type="ARBA" id="ARBA00022847"/>
    </source>
</evidence>
<feature type="transmembrane region" description="Helical" evidence="10">
    <location>
        <begin position="470"/>
        <end position="488"/>
    </location>
</feature>
<comment type="subcellular location">
    <subcellularLocation>
        <location evidence="1">Membrane</location>
        <topology evidence="1">Multi-pass membrane protein</topology>
    </subcellularLocation>
</comment>
<feature type="binding site" evidence="8">
    <location>
        <position position="270"/>
    </location>
    <ligand>
        <name>Na(+)</name>
        <dbReference type="ChEBI" id="CHEBI:29101"/>
        <label>1</label>
    </ligand>
</feature>
<dbReference type="InterPro" id="IPR000175">
    <property type="entry name" value="Na/ntran_symport"/>
</dbReference>
<keyword evidence="11" id="KW-1185">Reference proteome</keyword>
<evidence type="ECO:0000256" key="7">
    <source>
        <dbReference type="ARBA" id="ARBA00023136"/>
    </source>
</evidence>
<evidence type="ECO:0000313" key="11">
    <source>
        <dbReference type="Proteomes" id="UP000322000"/>
    </source>
</evidence>
<keyword evidence="9" id="KW-1015">Disulfide bond</keyword>
<keyword evidence="8" id="KW-0479">Metal-binding</keyword>
<evidence type="ECO:0000256" key="2">
    <source>
        <dbReference type="ARBA" id="ARBA00006459"/>
    </source>
</evidence>
<evidence type="ECO:0000256" key="10">
    <source>
        <dbReference type="SAM" id="Phobius"/>
    </source>
</evidence>
<evidence type="ECO:0000256" key="6">
    <source>
        <dbReference type="ARBA" id="ARBA00022989"/>
    </source>
</evidence>
<dbReference type="Proteomes" id="UP000322000">
    <property type="component" value="Chromosome 3"/>
</dbReference>
<feature type="transmembrane region" description="Helical" evidence="10">
    <location>
        <begin position="292"/>
        <end position="311"/>
    </location>
</feature>
<evidence type="ECO:0000256" key="8">
    <source>
        <dbReference type="PIRSR" id="PIRSR600175-1"/>
    </source>
</evidence>
<dbReference type="InParanoid" id="A0A7E5VBL2"/>
<evidence type="ECO:0000313" key="12">
    <source>
        <dbReference type="RefSeq" id="XP_026725684.1"/>
    </source>
</evidence>
<name>A0A7E5VBL2_TRINI</name>
<dbReference type="GO" id="GO:0005886">
    <property type="term" value="C:plasma membrane"/>
    <property type="evidence" value="ECO:0007669"/>
    <property type="project" value="TreeGrafter"/>
</dbReference>
<dbReference type="GO" id="GO:0005283">
    <property type="term" value="F:amino acid:sodium symporter activity"/>
    <property type="evidence" value="ECO:0007669"/>
    <property type="project" value="TreeGrafter"/>
</dbReference>
<keyword evidence="8" id="KW-0915">Sodium</keyword>
<feature type="transmembrane region" description="Helical" evidence="10">
    <location>
        <begin position="387"/>
        <end position="408"/>
    </location>
</feature>
<protein>
    <submittedName>
        <fullName evidence="12">Sodium- and chloride-dependent glycine transporter 1-like</fullName>
    </submittedName>
</protein>
<dbReference type="RefSeq" id="XP_026725684.1">
    <property type="nucleotide sequence ID" value="XM_026869883.1"/>
</dbReference>
<evidence type="ECO:0000256" key="1">
    <source>
        <dbReference type="ARBA" id="ARBA00004141"/>
    </source>
</evidence>
<accession>A0A7E5VBL2</accession>
<dbReference type="OrthoDB" id="6699552at2759"/>
<dbReference type="GO" id="GO:0046872">
    <property type="term" value="F:metal ion binding"/>
    <property type="evidence" value="ECO:0007669"/>
    <property type="project" value="UniProtKB-KW"/>
</dbReference>
<evidence type="ECO:0000256" key="4">
    <source>
        <dbReference type="ARBA" id="ARBA00022692"/>
    </source>
</evidence>